<keyword evidence="1" id="KW-0472">Membrane</keyword>
<reference evidence="2" key="1">
    <citation type="journal article" date="2015" name="Nature">
        <title>Complex archaea that bridge the gap between prokaryotes and eukaryotes.</title>
        <authorList>
            <person name="Spang A."/>
            <person name="Saw J.H."/>
            <person name="Jorgensen S.L."/>
            <person name="Zaremba-Niedzwiedzka K."/>
            <person name="Martijn J."/>
            <person name="Lind A.E."/>
            <person name="van Eijk R."/>
            <person name="Schleper C."/>
            <person name="Guy L."/>
            <person name="Ettema T.J."/>
        </authorList>
    </citation>
    <scope>NUCLEOTIDE SEQUENCE</scope>
</reference>
<feature type="transmembrane region" description="Helical" evidence="1">
    <location>
        <begin position="32"/>
        <end position="48"/>
    </location>
</feature>
<keyword evidence="1" id="KW-0812">Transmembrane</keyword>
<comment type="caution">
    <text evidence="2">The sequence shown here is derived from an EMBL/GenBank/DDBJ whole genome shotgun (WGS) entry which is preliminary data.</text>
</comment>
<keyword evidence="1" id="KW-1133">Transmembrane helix</keyword>
<feature type="transmembrane region" description="Helical" evidence="1">
    <location>
        <begin position="68"/>
        <end position="88"/>
    </location>
</feature>
<protein>
    <submittedName>
        <fullName evidence="2">Uncharacterized protein</fullName>
    </submittedName>
</protein>
<dbReference type="EMBL" id="LAZR01001519">
    <property type="protein sequence ID" value="KKN43318.1"/>
    <property type="molecule type" value="Genomic_DNA"/>
</dbReference>
<gene>
    <name evidence="2" type="ORF">LCGC14_0704380</name>
</gene>
<organism evidence="2">
    <name type="scientific">marine sediment metagenome</name>
    <dbReference type="NCBI Taxonomy" id="412755"/>
    <lineage>
        <taxon>unclassified sequences</taxon>
        <taxon>metagenomes</taxon>
        <taxon>ecological metagenomes</taxon>
    </lineage>
</organism>
<accession>A0A0F9TPL1</accession>
<proteinExistence type="predicted"/>
<feature type="transmembrane region" description="Helical" evidence="1">
    <location>
        <begin position="6"/>
        <end position="25"/>
    </location>
</feature>
<evidence type="ECO:0000313" key="2">
    <source>
        <dbReference type="EMBL" id="KKN43318.1"/>
    </source>
</evidence>
<evidence type="ECO:0000256" key="1">
    <source>
        <dbReference type="SAM" id="Phobius"/>
    </source>
</evidence>
<dbReference type="AlphaFoldDB" id="A0A0F9TPL1"/>
<name>A0A0F9TPL1_9ZZZZ</name>
<sequence>MEHIDLVELIASIIALIALINFPFIVKRRKDFVKYLPGIFFLAITFVAETIEEIFLHDLFEIIESSSLLLGAILLILAALMELDVISIKINFVRLNKKKELISK</sequence>